<accession>A0A0J9XIS2</accession>
<dbReference type="PANTHER" id="PTHR21210:SF0">
    <property type="entry name" value="TRNA (URACIL-O(2)-)-METHYLTRANSFERASE-RELATED"/>
    <property type="match status" value="1"/>
</dbReference>
<gene>
    <name evidence="14" type="ORF">BN980_GECA17s01286g</name>
</gene>
<comment type="function">
    <text evidence="1">Probable adenosyl-L-methionine (AdoMet)-dependent tRNA (uracil-O(2)-)-methyltransferase.</text>
</comment>
<dbReference type="EMBL" id="CCBN010000017">
    <property type="protein sequence ID" value="CDO56870.1"/>
    <property type="molecule type" value="Genomic_DNA"/>
</dbReference>
<dbReference type="GO" id="GO:0030488">
    <property type="term" value="P:tRNA methylation"/>
    <property type="evidence" value="ECO:0007669"/>
    <property type="project" value="UniProtKB-UniRule"/>
</dbReference>
<comment type="similarity">
    <text evidence="3 12">Belongs to the TRM44 family.</text>
</comment>
<evidence type="ECO:0000256" key="4">
    <source>
        <dbReference type="ARBA" id="ARBA00012795"/>
    </source>
</evidence>
<dbReference type="AlphaFoldDB" id="A0A0J9XIS2"/>
<dbReference type="STRING" id="1173061.A0A0J9XIS2"/>
<reference evidence="14" key="1">
    <citation type="submission" date="2014-03" db="EMBL/GenBank/DDBJ databases">
        <authorList>
            <person name="Casaregola S."/>
        </authorList>
    </citation>
    <scope>NUCLEOTIDE SEQUENCE [LARGE SCALE GENOMIC DNA]</scope>
    <source>
        <strain evidence="14">CLIB 918</strain>
    </source>
</reference>
<name>A0A0J9XIS2_GEOCN</name>
<evidence type="ECO:0000256" key="11">
    <source>
        <dbReference type="ARBA" id="ARBA00047957"/>
    </source>
</evidence>
<keyword evidence="10 12" id="KW-0819">tRNA processing</keyword>
<keyword evidence="7 12" id="KW-0489">Methyltransferase</keyword>
<evidence type="ECO:0000256" key="10">
    <source>
        <dbReference type="ARBA" id="ARBA00022694"/>
    </source>
</evidence>
<protein>
    <recommendedName>
        <fullName evidence="5 12">tRNA (uracil-O(2)-)-methyltransferase</fullName>
        <ecNumber evidence="4 12">2.1.1.211</ecNumber>
    </recommendedName>
</protein>
<comment type="catalytic activity">
    <reaction evidence="11 12">
        <text>uridine(44) in tRNA(Ser) + S-adenosyl-L-methionine = 2'-O-methyluridine(44) in tRNA(Ser) + S-adenosyl-L-homocysteine + H(+)</text>
        <dbReference type="Rhea" id="RHEA:43100"/>
        <dbReference type="Rhea" id="RHEA-COMP:10339"/>
        <dbReference type="Rhea" id="RHEA-COMP:10340"/>
        <dbReference type="ChEBI" id="CHEBI:15378"/>
        <dbReference type="ChEBI" id="CHEBI:57856"/>
        <dbReference type="ChEBI" id="CHEBI:59789"/>
        <dbReference type="ChEBI" id="CHEBI:65315"/>
        <dbReference type="ChEBI" id="CHEBI:74478"/>
        <dbReference type="EC" id="2.1.1.211"/>
    </reaction>
</comment>
<evidence type="ECO:0000256" key="12">
    <source>
        <dbReference type="RuleBase" id="RU368004"/>
    </source>
</evidence>
<sequence>MTVDNSPTEPKPPQVERKKRGKSGKPENNLPQIQPFKPLDIRDTESFLGPEWSPIFSFDVQFGSSDFEKALAHLIREPNINSTSLMRTDIIEDILHDTPKIDKWLKQQGLPTLTKSQGDIEPYTLLNTIKPNASPIDPNTMPLSLYLDDIKPKFVPVENLSLEREIVRRLVPRNPRRDPVLNQTCSIFTTRIDKTEDSEKQDSILIVYSPHTKNSSECPFYLPPARGVGILYHNKNVSVHYLLYDDDISKNTESPEYVPLPQRDLSDRIFRIAHHLGETAYKHSCGAKAGYKKRVHHDIIIPKVVFQDNYIDLKNKYSKELVGNWVESTDPKKHVFEDLAIAAFVTQLWNQMYSSKEEFTFVDVGCGNGLLVNILIKEGYKGYGIDARARKSWETYSKEVQDCLKEQVIVPKVLLDSSPEKEYKLPGGEAFDTYKSLYSDKFVNVADFPPNTFLIGNHSDELTVWLPLFDRPFIVIPCCSHALSGAKHRFTPKSQESKSAYASLVDHVQEIADRFGWDVEKEVLRIPSTRSTALIGRNKKTGTHESVETILESEGGGDGWVERTMALRGKNPRNH</sequence>
<evidence type="ECO:0000256" key="8">
    <source>
        <dbReference type="ARBA" id="ARBA00022679"/>
    </source>
</evidence>
<keyword evidence="15" id="KW-1185">Reference proteome</keyword>
<evidence type="ECO:0000256" key="1">
    <source>
        <dbReference type="ARBA" id="ARBA00002778"/>
    </source>
</evidence>
<proteinExistence type="inferred from homology"/>
<dbReference type="PANTHER" id="PTHR21210">
    <property type="entry name" value="TRNA (URACIL-O(2)-)-METHYLTRANSFERASE-RELATED"/>
    <property type="match status" value="1"/>
</dbReference>
<dbReference type="SUPFAM" id="SSF53335">
    <property type="entry name" value="S-adenosyl-L-methionine-dependent methyltransferases"/>
    <property type="match status" value="1"/>
</dbReference>
<evidence type="ECO:0000256" key="7">
    <source>
        <dbReference type="ARBA" id="ARBA00022603"/>
    </source>
</evidence>
<dbReference type="Pfam" id="PF07757">
    <property type="entry name" value="AdoMet_MTase"/>
    <property type="match status" value="1"/>
</dbReference>
<evidence type="ECO:0000313" key="14">
    <source>
        <dbReference type="EMBL" id="CDO56870.1"/>
    </source>
</evidence>
<evidence type="ECO:0000256" key="2">
    <source>
        <dbReference type="ARBA" id="ARBA00004496"/>
    </source>
</evidence>
<comment type="subcellular location">
    <subcellularLocation>
        <location evidence="2 12">Cytoplasm</location>
    </subcellularLocation>
</comment>
<dbReference type="EC" id="2.1.1.211" evidence="4 12"/>
<dbReference type="Proteomes" id="UP000242525">
    <property type="component" value="Unassembled WGS sequence"/>
</dbReference>
<evidence type="ECO:0000256" key="3">
    <source>
        <dbReference type="ARBA" id="ARBA00009056"/>
    </source>
</evidence>
<evidence type="ECO:0000256" key="9">
    <source>
        <dbReference type="ARBA" id="ARBA00022691"/>
    </source>
</evidence>
<dbReference type="InterPro" id="IPR011671">
    <property type="entry name" value="tRNA_uracil_MeTrfase"/>
</dbReference>
<keyword evidence="8 12" id="KW-0808">Transferase</keyword>
<comment type="caution">
    <text evidence="14">The sequence shown here is derived from an EMBL/GenBank/DDBJ whole genome shotgun (WGS) entry which is preliminary data.</text>
</comment>
<feature type="region of interest" description="Disordered" evidence="13">
    <location>
        <begin position="1"/>
        <end position="39"/>
    </location>
</feature>
<evidence type="ECO:0000313" key="15">
    <source>
        <dbReference type="Proteomes" id="UP000242525"/>
    </source>
</evidence>
<evidence type="ECO:0000256" key="5">
    <source>
        <dbReference type="ARBA" id="ARBA00017788"/>
    </source>
</evidence>
<comment type="function">
    <text evidence="12">Adenosyl-L-methionine (AdoMet)-dependent tRNA (uracil-O(2)-)-methyltransferase.</text>
</comment>
<evidence type="ECO:0000256" key="13">
    <source>
        <dbReference type="SAM" id="MobiDB-lite"/>
    </source>
</evidence>
<dbReference type="OrthoDB" id="10047021at2759"/>
<dbReference type="InterPro" id="IPR029063">
    <property type="entry name" value="SAM-dependent_MTases_sf"/>
</dbReference>
<evidence type="ECO:0000256" key="6">
    <source>
        <dbReference type="ARBA" id="ARBA00022490"/>
    </source>
</evidence>
<organism evidence="14 15">
    <name type="scientific">Geotrichum candidum</name>
    <name type="common">Oospora lactis</name>
    <name type="synonym">Dipodascus geotrichum</name>
    <dbReference type="NCBI Taxonomy" id="1173061"/>
    <lineage>
        <taxon>Eukaryota</taxon>
        <taxon>Fungi</taxon>
        <taxon>Dikarya</taxon>
        <taxon>Ascomycota</taxon>
        <taxon>Saccharomycotina</taxon>
        <taxon>Dipodascomycetes</taxon>
        <taxon>Dipodascales</taxon>
        <taxon>Dipodascaceae</taxon>
        <taxon>Geotrichum</taxon>
    </lineage>
</organism>
<keyword evidence="6 12" id="KW-0963">Cytoplasm</keyword>
<keyword evidence="9 12" id="KW-0949">S-adenosyl-L-methionine</keyword>
<dbReference type="GO" id="GO:0005737">
    <property type="term" value="C:cytoplasm"/>
    <property type="evidence" value="ECO:0007669"/>
    <property type="project" value="UniProtKB-SubCell"/>
</dbReference>
<dbReference type="GO" id="GO:0141101">
    <property type="term" value="F:tRNA(Ser) (uridine(44)-2'-O-)-methyltransferase activity"/>
    <property type="evidence" value="ECO:0007669"/>
    <property type="project" value="UniProtKB-EC"/>
</dbReference>